<dbReference type="Gene3D" id="3.40.30.10">
    <property type="entry name" value="Glutaredoxin"/>
    <property type="match status" value="1"/>
</dbReference>
<dbReference type="SFLD" id="SFLDG00358">
    <property type="entry name" value="Main_(cytGST)"/>
    <property type="match status" value="1"/>
</dbReference>
<sequence length="203" mass="22671">MHFYDSVGPNPRVVRMFMAERGIEIPKTTIDLRGGENRQPAYMAKNPAGQMPCLELDDGSVLAEITAICEYLDEITPGTSLIGATPRERAETRMWVRRIDLNIVEPMTNGFRFAEGLKLFQNRIRCIPQAADDLKLTAQERLAWLDGQIQGREFICGERLTLADILLFCFLDFGTNVGQPLNPELKAVGAHHARMKARPSAAA</sequence>
<dbReference type="SUPFAM" id="SSF52833">
    <property type="entry name" value="Thioredoxin-like"/>
    <property type="match status" value="1"/>
</dbReference>
<dbReference type="InterPro" id="IPR004045">
    <property type="entry name" value="Glutathione_S-Trfase_N"/>
</dbReference>
<dbReference type="Pfam" id="PF00043">
    <property type="entry name" value="GST_C"/>
    <property type="match status" value="1"/>
</dbReference>
<evidence type="ECO:0000259" key="2">
    <source>
        <dbReference type="PROSITE" id="PS50405"/>
    </source>
</evidence>
<dbReference type="InterPro" id="IPR004046">
    <property type="entry name" value="GST_C"/>
</dbReference>
<dbReference type="CDD" id="cd03051">
    <property type="entry name" value="GST_N_GTT2_like"/>
    <property type="match status" value="1"/>
</dbReference>
<organism evidence="3 4">
    <name type="scientific">Roseicella aerolata</name>
    <dbReference type="NCBI Taxonomy" id="2883479"/>
    <lineage>
        <taxon>Bacteria</taxon>
        <taxon>Pseudomonadati</taxon>
        <taxon>Pseudomonadota</taxon>
        <taxon>Alphaproteobacteria</taxon>
        <taxon>Acetobacterales</taxon>
        <taxon>Roseomonadaceae</taxon>
        <taxon>Roseicella</taxon>
    </lineage>
</organism>
<comment type="caution">
    <text evidence="3">The sequence shown here is derived from an EMBL/GenBank/DDBJ whole genome shotgun (WGS) entry which is preliminary data.</text>
</comment>
<dbReference type="PROSITE" id="PS50404">
    <property type="entry name" value="GST_NTER"/>
    <property type="match status" value="1"/>
</dbReference>
<dbReference type="SFLD" id="SFLDS00019">
    <property type="entry name" value="Glutathione_Transferase_(cytos"/>
    <property type="match status" value="1"/>
</dbReference>
<dbReference type="RefSeq" id="WP_226612100.1">
    <property type="nucleotide sequence ID" value="NZ_JAJAQI010000042.1"/>
</dbReference>
<dbReference type="PANTHER" id="PTHR43986:SF1">
    <property type="entry name" value="ELONGATION FACTOR 1-GAMMA"/>
    <property type="match status" value="1"/>
</dbReference>
<name>A0A9X1LA46_9PROT</name>
<dbReference type="AlphaFoldDB" id="A0A9X1LA46"/>
<accession>A0A9X1LA46</accession>
<dbReference type="Pfam" id="PF13409">
    <property type="entry name" value="GST_N_2"/>
    <property type="match status" value="1"/>
</dbReference>
<dbReference type="InterPro" id="IPR040079">
    <property type="entry name" value="Glutathione_S-Trfase"/>
</dbReference>
<dbReference type="InterPro" id="IPR036282">
    <property type="entry name" value="Glutathione-S-Trfase_C_sf"/>
</dbReference>
<dbReference type="PROSITE" id="PS50405">
    <property type="entry name" value="GST_CTER"/>
    <property type="match status" value="1"/>
</dbReference>
<dbReference type="GO" id="GO:0005737">
    <property type="term" value="C:cytoplasm"/>
    <property type="evidence" value="ECO:0007669"/>
    <property type="project" value="TreeGrafter"/>
</dbReference>
<protein>
    <submittedName>
        <fullName evidence="3">Glutathione S-transferase family protein</fullName>
    </submittedName>
</protein>
<dbReference type="GO" id="GO:0006414">
    <property type="term" value="P:translational elongation"/>
    <property type="evidence" value="ECO:0007669"/>
    <property type="project" value="TreeGrafter"/>
</dbReference>
<dbReference type="SUPFAM" id="SSF47616">
    <property type="entry name" value="GST C-terminal domain-like"/>
    <property type="match status" value="1"/>
</dbReference>
<dbReference type="PANTHER" id="PTHR43986">
    <property type="entry name" value="ELONGATION FACTOR 1-GAMMA"/>
    <property type="match status" value="1"/>
</dbReference>
<dbReference type="Proteomes" id="UP001139311">
    <property type="component" value="Unassembled WGS sequence"/>
</dbReference>
<gene>
    <name evidence="3" type="ORF">LHA35_22080</name>
</gene>
<dbReference type="Gene3D" id="1.20.1050.10">
    <property type="match status" value="1"/>
</dbReference>
<evidence type="ECO:0000313" key="3">
    <source>
        <dbReference type="EMBL" id="MCB4824424.1"/>
    </source>
</evidence>
<dbReference type="EMBL" id="JAJAQI010000042">
    <property type="protein sequence ID" value="MCB4824424.1"/>
    <property type="molecule type" value="Genomic_DNA"/>
</dbReference>
<keyword evidence="4" id="KW-1185">Reference proteome</keyword>
<reference evidence="3" key="1">
    <citation type="submission" date="2021-10" db="EMBL/GenBank/DDBJ databases">
        <title>Roseicella aerolatum sp. nov., isolated from aerosols of e-waste dismantling site.</title>
        <authorList>
            <person name="Qin T."/>
        </authorList>
    </citation>
    <scope>NUCLEOTIDE SEQUENCE</scope>
    <source>
        <strain evidence="3">GB24</strain>
    </source>
</reference>
<dbReference type="InterPro" id="IPR010987">
    <property type="entry name" value="Glutathione-S-Trfase_C-like"/>
</dbReference>
<evidence type="ECO:0000313" key="4">
    <source>
        <dbReference type="Proteomes" id="UP001139311"/>
    </source>
</evidence>
<evidence type="ECO:0000259" key="1">
    <source>
        <dbReference type="PROSITE" id="PS50404"/>
    </source>
</evidence>
<dbReference type="InterPro" id="IPR050802">
    <property type="entry name" value="EF-GSTs"/>
</dbReference>
<feature type="domain" description="GST N-terminal" evidence="1">
    <location>
        <begin position="1"/>
        <end position="80"/>
    </location>
</feature>
<dbReference type="InterPro" id="IPR034345">
    <property type="entry name" value="Gtt2-like_N"/>
</dbReference>
<proteinExistence type="predicted"/>
<dbReference type="InterPro" id="IPR036249">
    <property type="entry name" value="Thioredoxin-like_sf"/>
</dbReference>
<feature type="domain" description="GST C-terminal" evidence="2">
    <location>
        <begin position="85"/>
        <end position="203"/>
    </location>
</feature>